<proteinExistence type="predicted"/>
<name>A0A1F6NWX2_9BACT</name>
<dbReference type="InterPro" id="IPR026363">
    <property type="entry name" value="CxxC-x17-CxxC_dom"/>
</dbReference>
<accession>A0A1F6NWX2</accession>
<protein>
    <recommendedName>
        <fullName evidence="1">CxxC-x17-CxxC domain-containing protein</fullName>
    </recommendedName>
</protein>
<comment type="caution">
    <text evidence="2">The sequence shown here is derived from an EMBL/GenBank/DDBJ whole genome shotgun (WGS) entry which is preliminary data.</text>
</comment>
<evidence type="ECO:0000259" key="1">
    <source>
        <dbReference type="Pfam" id="PF23477"/>
    </source>
</evidence>
<dbReference type="STRING" id="1798704.A3J93_04200"/>
<feature type="domain" description="CxxC-x17-CxxC" evidence="1">
    <location>
        <begin position="69"/>
        <end position="108"/>
    </location>
</feature>
<dbReference type="Proteomes" id="UP000177907">
    <property type="component" value="Unassembled WGS sequence"/>
</dbReference>
<feature type="domain" description="CxxC-x17-CxxC" evidence="1">
    <location>
        <begin position="7"/>
        <end position="42"/>
    </location>
</feature>
<evidence type="ECO:0000313" key="3">
    <source>
        <dbReference type="Proteomes" id="UP000177907"/>
    </source>
</evidence>
<organism evidence="2 3">
    <name type="scientific">Candidatus Magasanikbacteria bacterium RIFOXYC2_FULL_42_28</name>
    <dbReference type="NCBI Taxonomy" id="1798704"/>
    <lineage>
        <taxon>Bacteria</taxon>
        <taxon>Candidatus Magasanikiibacteriota</taxon>
    </lineage>
</organism>
<dbReference type="NCBIfam" id="TIGR04272">
    <property type="entry name" value="cxxc_cxxc_Mbark"/>
    <property type="match status" value="2"/>
</dbReference>
<sequence>MAFGTDRQMFDVDLACAKCGTHISQLPFQPSGDRPVYCNECNRAFRATRGDDRGASRGGARGGFSSGPRQMFSVNLTCASCGGAITQLPFQPSGDKPVYCRDCMQARRNG</sequence>
<reference evidence="2 3" key="1">
    <citation type="journal article" date="2016" name="Nat. Commun.">
        <title>Thousands of microbial genomes shed light on interconnected biogeochemical processes in an aquifer system.</title>
        <authorList>
            <person name="Anantharaman K."/>
            <person name="Brown C.T."/>
            <person name="Hug L.A."/>
            <person name="Sharon I."/>
            <person name="Castelle C.J."/>
            <person name="Probst A.J."/>
            <person name="Thomas B.C."/>
            <person name="Singh A."/>
            <person name="Wilkins M.J."/>
            <person name="Karaoz U."/>
            <person name="Brodie E.L."/>
            <person name="Williams K.H."/>
            <person name="Hubbard S.S."/>
            <person name="Banfield J.F."/>
        </authorList>
    </citation>
    <scope>NUCLEOTIDE SEQUENCE [LARGE SCALE GENOMIC DNA]</scope>
</reference>
<evidence type="ECO:0000313" key="2">
    <source>
        <dbReference type="EMBL" id="OGH88436.1"/>
    </source>
</evidence>
<gene>
    <name evidence="2" type="ORF">A3J93_04200</name>
</gene>
<dbReference type="EMBL" id="MFQZ01000002">
    <property type="protein sequence ID" value="OGH88436.1"/>
    <property type="molecule type" value="Genomic_DNA"/>
</dbReference>
<dbReference type="AlphaFoldDB" id="A0A1F6NWX2"/>
<dbReference type="Pfam" id="PF23477">
    <property type="entry name" value="zf_Tbcl_2"/>
    <property type="match status" value="2"/>
</dbReference>